<evidence type="ECO:0008006" key="3">
    <source>
        <dbReference type="Google" id="ProtNLM"/>
    </source>
</evidence>
<dbReference type="InParanoid" id="A2GMD2"/>
<dbReference type="Proteomes" id="UP000001542">
    <property type="component" value="Unassembled WGS sequence"/>
</dbReference>
<reference evidence="1" key="1">
    <citation type="submission" date="2006-10" db="EMBL/GenBank/DDBJ databases">
        <authorList>
            <person name="Amadeo P."/>
            <person name="Zhao Q."/>
            <person name="Wortman J."/>
            <person name="Fraser-Liggett C."/>
            <person name="Carlton J."/>
        </authorList>
    </citation>
    <scope>NUCLEOTIDE SEQUENCE</scope>
    <source>
        <strain evidence="1">G3</strain>
    </source>
</reference>
<evidence type="ECO:0000313" key="1">
    <source>
        <dbReference type="EMBL" id="EAX81686.1"/>
    </source>
</evidence>
<evidence type="ECO:0000313" key="2">
    <source>
        <dbReference type="Proteomes" id="UP000001542"/>
    </source>
</evidence>
<keyword evidence="2" id="KW-1185">Reference proteome</keyword>
<dbReference type="AlphaFoldDB" id="A2GMD2"/>
<reference evidence="1" key="2">
    <citation type="journal article" date="2007" name="Science">
        <title>Draft genome sequence of the sexually transmitted pathogen Trichomonas vaginalis.</title>
        <authorList>
            <person name="Carlton J.M."/>
            <person name="Hirt R.P."/>
            <person name="Silva J.C."/>
            <person name="Delcher A.L."/>
            <person name="Schatz M."/>
            <person name="Zhao Q."/>
            <person name="Wortman J.R."/>
            <person name="Bidwell S.L."/>
            <person name="Alsmark U.C.M."/>
            <person name="Besteiro S."/>
            <person name="Sicheritz-Ponten T."/>
            <person name="Noel C.J."/>
            <person name="Dacks J.B."/>
            <person name="Foster P.G."/>
            <person name="Simillion C."/>
            <person name="Van de Peer Y."/>
            <person name="Miranda-Saavedra D."/>
            <person name="Barton G.J."/>
            <person name="Westrop G.D."/>
            <person name="Mueller S."/>
            <person name="Dessi D."/>
            <person name="Fiori P.L."/>
            <person name="Ren Q."/>
            <person name="Paulsen I."/>
            <person name="Zhang H."/>
            <person name="Bastida-Corcuera F.D."/>
            <person name="Simoes-Barbosa A."/>
            <person name="Brown M.T."/>
            <person name="Hayes R.D."/>
            <person name="Mukherjee M."/>
            <person name="Okumura C.Y."/>
            <person name="Schneider R."/>
            <person name="Smith A.J."/>
            <person name="Vanacova S."/>
            <person name="Villalvazo M."/>
            <person name="Haas B.J."/>
            <person name="Pertea M."/>
            <person name="Feldblyum T.V."/>
            <person name="Utterback T.R."/>
            <person name="Shu C.L."/>
            <person name="Osoegawa K."/>
            <person name="de Jong P.J."/>
            <person name="Hrdy I."/>
            <person name="Horvathova L."/>
            <person name="Zubacova Z."/>
            <person name="Dolezal P."/>
            <person name="Malik S.B."/>
            <person name="Logsdon J.M. Jr."/>
            <person name="Henze K."/>
            <person name="Gupta A."/>
            <person name="Wang C.C."/>
            <person name="Dunne R.L."/>
            <person name="Upcroft J.A."/>
            <person name="Upcroft P."/>
            <person name="White O."/>
            <person name="Salzberg S.L."/>
            <person name="Tang P."/>
            <person name="Chiu C.-H."/>
            <person name="Lee Y.-S."/>
            <person name="Embley T.M."/>
            <person name="Coombs G.H."/>
            <person name="Mottram J.C."/>
            <person name="Tachezy J."/>
            <person name="Fraser-Liggett C.M."/>
            <person name="Johnson P.J."/>
        </authorList>
    </citation>
    <scope>NUCLEOTIDE SEQUENCE [LARGE SCALE GENOMIC DNA]</scope>
    <source>
        <strain evidence="1">G3</strain>
    </source>
</reference>
<sequence length="392" mass="45579">MVYEFTFFIPTSEIFEEYDSESNHTIFIWIEDSFFKTSSNYTKTSEFVFNSPIVSVSTYNFSRFHKTTNKFINIEGSIEDSDCTGHISIFYKFDDYPYSELHSESMNTECIISFSNEVEFPTAFSESVHSITIYCSDEHNKKSNEEHIYFYYEYNSPELTINTFENGPYHRCLNKSIHLEGQIVDLDGTGLVTIRCYIDNDIIDTKTIEILNINEHPFSFDLEFPSELTESLHHLIVTATDESNKTSTPFRSAFQYFYNSPLLSITTRNNQTFVKDVNKKLYIDGFVQDSDERGTFTIKYKLDEETFNDLTTFYIYDNNQRPFTESIGIDSISCGFHSIYLYVVDDDNKTSSHQPLTFFVIPNSLKDNKHKNILSIPKTIYALTLTISKSSK</sequence>
<dbReference type="VEuPathDB" id="TrichDB:TVAGG3_0738700"/>
<protein>
    <recommendedName>
        <fullName evidence="3">Bap-like</fullName>
    </recommendedName>
</protein>
<organism evidence="1 2">
    <name type="scientific">Trichomonas vaginalis (strain ATCC PRA-98 / G3)</name>
    <dbReference type="NCBI Taxonomy" id="412133"/>
    <lineage>
        <taxon>Eukaryota</taxon>
        <taxon>Metamonada</taxon>
        <taxon>Parabasalia</taxon>
        <taxon>Trichomonadida</taxon>
        <taxon>Trichomonadidae</taxon>
        <taxon>Trichomonas</taxon>
    </lineage>
</organism>
<proteinExistence type="predicted"/>
<dbReference type="EMBL" id="DS117350">
    <property type="protein sequence ID" value="EAX81686.1"/>
    <property type="molecule type" value="Genomic_DNA"/>
</dbReference>
<accession>A2GMD2</accession>
<name>A2GMD2_TRIV3</name>
<gene>
    <name evidence="1" type="ORF">TVAG_517100</name>
</gene>
<dbReference type="VEuPathDB" id="TrichDB:TVAG_517100"/>